<dbReference type="Gene3D" id="1.25.40.10">
    <property type="entry name" value="Tetratricopeptide repeat domain"/>
    <property type="match status" value="3"/>
</dbReference>
<dbReference type="InterPro" id="IPR019734">
    <property type="entry name" value="TPR_rpt"/>
</dbReference>
<dbReference type="SMART" id="SM00028">
    <property type="entry name" value="TPR"/>
    <property type="match status" value="2"/>
</dbReference>
<accession>A0A6P8HWK2</accession>
<evidence type="ECO:0000256" key="5">
    <source>
        <dbReference type="PROSITE-ProRule" id="PRU00134"/>
    </source>
</evidence>
<dbReference type="GeneID" id="116293714"/>
<dbReference type="PANTHER" id="PTHR11102:SF160">
    <property type="entry name" value="ERAD-ASSOCIATED E3 UBIQUITIN-PROTEIN LIGASE COMPONENT HRD3"/>
    <property type="match status" value="1"/>
</dbReference>
<evidence type="ECO:0000256" key="3">
    <source>
        <dbReference type="ARBA" id="ARBA00022833"/>
    </source>
</evidence>
<keyword evidence="3" id="KW-0862">Zinc</keyword>
<dbReference type="SUPFAM" id="SSF144232">
    <property type="entry name" value="HIT/MYND zinc finger-like"/>
    <property type="match status" value="1"/>
</dbReference>
<dbReference type="SMART" id="SM00671">
    <property type="entry name" value="SEL1"/>
    <property type="match status" value="6"/>
</dbReference>
<evidence type="ECO:0000313" key="9">
    <source>
        <dbReference type="RefSeq" id="XP_031557040.1"/>
    </source>
</evidence>
<evidence type="ECO:0000256" key="4">
    <source>
        <dbReference type="ARBA" id="ARBA00038101"/>
    </source>
</evidence>
<reference evidence="9" key="1">
    <citation type="submission" date="2025-08" db="UniProtKB">
        <authorList>
            <consortium name="RefSeq"/>
        </authorList>
    </citation>
    <scope>IDENTIFICATION</scope>
    <source>
        <tissue evidence="9">Tentacle</tissue>
    </source>
</reference>
<proteinExistence type="inferred from homology"/>
<keyword evidence="1" id="KW-0479">Metal-binding</keyword>
<dbReference type="InterPro" id="IPR006597">
    <property type="entry name" value="Sel1-like"/>
</dbReference>
<dbReference type="Pfam" id="PF01753">
    <property type="entry name" value="zf-MYND"/>
    <property type="match status" value="1"/>
</dbReference>
<gene>
    <name evidence="9" type="primary">LOC116293714</name>
</gene>
<dbReference type="InterPro" id="IPR011990">
    <property type="entry name" value="TPR-like_helical_dom_sf"/>
</dbReference>
<dbReference type="GO" id="GO:0008270">
    <property type="term" value="F:zinc ion binding"/>
    <property type="evidence" value="ECO:0007669"/>
    <property type="project" value="UniProtKB-KW"/>
</dbReference>
<dbReference type="OrthoDB" id="5953540at2759"/>
<evidence type="ECO:0000313" key="8">
    <source>
        <dbReference type="Proteomes" id="UP000515163"/>
    </source>
</evidence>
<evidence type="ECO:0000256" key="1">
    <source>
        <dbReference type="ARBA" id="ARBA00022723"/>
    </source>
</evidence>
<protein>
    <submittedName>
        <fullName evidence="9">Uncharacterized protein LOC116293714</fullName>
    </submittedName>
</protein>
<feature type="repeat" description="TPR" evidence="6">
    <location>
        <begin position="478"/>
        <end position="511"/>
    </location>
</feature>
<evidence type="ECO:0000256" key="6">
    <source>
        <dbReference type="PROSITE-ProRule" id="PRU00339"/>
    </source>
</evidence>
<dbReference type="PANTHER" id="PTHR11102">
    <property type="entry name" value="SEL-1-LIKE PROTEIN"/>
    <property type="match status" value="1"/>
</dbReference>
<evidence type="ECO:0000259" key="7">
    <source>
        <dbReference type="PROSITE" id="PS50865"/>
    </source>
</evidence>
<evidence type="ECO:0000256" key="2">
    <source>
        <dbReference type="ARBA" id="ARBA00022771"/>
    </source>
</evidence>
<dbReference type="PROSITE" id="PS50865">
    <property type="entry name" value="ZF_MYND_2"/>
    <property type="match status" value="1"/>
</dbReference>
<dbReference type="RefSeq" id="XP_031557040.1">
    <property type="nucleotide sequence ID" value="XM_031701180.1"/>
</dbReference>
<comment type="similarity">
    <text evidence="4">Belongs to the sel-1 family.</text>
</comment>
<dbReference type="InterPro" id="IPR002893">
    <property type="entry name" value="Znf_MYND"/>
</dbReference>
<dbReference type="InParanoid" id="A0A6P8HWK2"/>
<dbReference type="SUPFAM" id="SSF48452">
    <property type="entry name" value="TPR-like"/>
    <property type="match status" value="1"/>
</dbReference>
<keyword evidence="8" id="KW-1185">Reference proteome</keyword>
<dbReference type="SUPFAM" id="SSF81901">
    <property type="entry name" value="HCP-like"/>
    <property type="match status" value="1"/>
</dbReference>
<dbReference type="Pfam" id="PF08238">
    <property type="entry name" value="Sel1"/>
    <property type="match status" value="5"/>
</dbReference>
<dbReference type="Proteomes" id="UP000515163">
    <property type="component" value="Unplaced"/>
</dbReference>
<name>A0A6P8HWK2_ACTTE</name>
<feature type="domain" description="MYND-type" evidence="7">
    <location>
        <begin position="654"/>
        <end position="694"/>
    </location>
</feature>
<dbReference type="PROSITE" id="PS50005">
    <property type="entry name" value="TPR"/>
    <property type="match status" value="1"/>
</dbReference>
<dbReference type="Gene3D" id="6.10.140.2220">
    <property type="match status" value="1"/>
</dbReference>
<keyword evidence="6" id="KW-0802">TPR repeat</keyword>
<keyword evidence="2 5" id="KW-0863">Zinc-finger</keyword>
<dbReference type="InterPro" id="IPR050767">
    <property type="entry name" value="Sel1_AlgK"/>
</dbReference>
<organism evidence="8 9">
    <name type="scientific">Actinia tenebrosa</name>
    <name type="common">Australian red waratah sea anemone</name>
    <dbReference type="NCBI Taxonomy" id="6105"/>
    <lineage>
        <taxon>Eukaryota</taxon>
        <taxon>Metazoa</taxon>
        <taxon>Cnidaria</taxon>
        <taxon>Anthozoa</taxon>
        <taxon>Hexacorallia</taxon>
        <taxon>Actiniaria</taxon>
        <taxon>Actiniidae</taxon>
        <taxon>Actinia</taxon>
    </lineage>
</organism>
<dbReference type="KEGG" id="aten:116293714"/>
<dbReference type="AlphaFoldDB" id="A0A6P8HWK2"/>
<sequence length="704" mass="79649">MAFRYEEAKTSKLGKQMFKSLTGIDHGSNINLKDHILSMYKSVEDLKEKAKADQDWQAQVDLAMAYQYGVPELNIEKDLDSAIGWYESSIHGGNCIPTSILSLGTLHDIKGTVRHQRRAYELYVQAASLGSLQAASNVAEMFRCGVEGVVNEDLQEAFKWYRRAAGEEPFSDEQGDTSNPSSYLIKGTMRNLGIDAKLEALKRLHKYYMAGECPEGQPQPFKAVHYLKKAAELGDPEAQRVLGLSYLTGESGNPKDLNKAKRWLGKAANSDDQEAKQALKKLEEQGIVVQPVTDELSPISSFQQHCEILKMNVEQQQHPLVIQNPIMFQEVTFTQYPDSPTAQRYLKAFRLVKKGLENLQSSGFTDAEAIKRMALGVLYENSITQSFLYITGSSHFKASLFVYISSLLKTNPTFFEGLLLIIKLFPMQAKLNLESCKLDVKKATSLKNLIYLIKKAEPDKPPIGEPYKFEGDYSSWLHELYYHLGSLYIVTDCFKDGAQAFQEALNCCPNYFEAKLPLAYCFMNMAAKKKNKENAPNPDEVLLETFEPPENQRVPKGDYITWTEDQLRQKAKQLFMEYLQEAPECDKKYPHAHYHLALLHMLEGNMEEAVKWKEKGEDAEVKRLPFTGPVVVGSKELLAMLDFLPQNAKNKCSNKTCPEKRSGKLKLKPCPCHKASYCGSQCQSADWKEHKKICSHKKKTGTEK</sequence>